<protein>
    <submittedName>
        <fullName evidence="4">Ferredoxin-NADP reductase</fullName>
    </submittedName>
</protein>
<dbReference type="PANTHER" id="PTHR47354:SF5">
    <property type="entry name" value="PROTEIN RFBI"/>
    <property type="match status" value="1"/>
</dbReference>
<sequence length="224" mass="25210">MSHTLEIQDIQNVTHDVRQIRLEKPEGFTFAPGQATEVAVDREGWRDEKRPFTFTSLSTDPYLEFVIKIYPDHEGVTDQIGRLSAGDKLIIGDPWGTIQYKEEGVFLAGGAGVTPFIAILRDLYRKGEIRNNQLLFSNKTERDIILKEEFETILGDQFINVITREKPTGDHIFLDGVIDKAFLKSQIRDFGQAFYVCGPGPFNKGIMAALEELGASPDALVFEK</sequence>
<dbReference type="AlphaFoldDB" id="A0A0J7J456"/>
<accession>A0A0J7J456</accession>
<evidence type="ECO:0000256" key="2">
    <source>
        <dbReference type="ARBA" id="ARBA00034078"/>
    </source>
</evidence>
<evidence type="ECO:0000313" key="5">
    <source>
        <dbReference type="Proteomes" id="UP000036102"/>
    </source>
</evidence>
<dbReference type="Pfam" id="PF00175">
    <property type="entry name" value="NAD_binding_1"/>
    <property type="match status" value="1"/>
</dbReference>
<dbReference type="EMBL" id="LFBU01000002">
    <property type="protein sequence ID" value="KMQ72987.1"/>
    <property type="molecule type" value="Genomic_DNA"/>
</dbReference>
<keyword evidence="1" id="KW-0408">Iron</keyword>
<dbReference type="Gene3D" id="2.40.30.10">
    <property type="entry name" value="Translation factors"/>
    <property type="match status" value="1"/>
</dbReference>
<evidence type="ECO:0000256" key="1">
    <source>
        <dbReference type="ARBA" id="ARBA00023014"/>
    </source>
</evidence>
<dbReference type="InterPro" id="IPR039261">
    <property type="entry name" value="FNR_nucleotide-bd"/>
</dbReference>
<dbReference type="InterPro" id="IPR017938">
    <property type="entry name" value="Riboflavin_synthase-like_b-brl"/>
</dbReference>
<dbReference type="InterPro" id="IPR008333">
    <property type="entry name" value="Cbr1-like_FAD-bd_dom"/>
</dbReference>
<keyword evidence="5" id="KW-1185">Reference proteome</keyword>
<name>A0A0J7J456_9GAMM</name>
<comment type="cofactor">
    <cofactor evidence="2">
        <name>[2Fe-2S] cluster</name>
        <dbReference type="ChEBI" id="CHEBI:190135"/>
    </cofactor>
</comment>
<dbReference type="SUPFAM" id="SSF52343">
    <property type="entry name" value="Ferredoxin reductase-like, C-terminal NADP-linked domain"/>
    <property type="match status" value="1"/>
</dbReference>
<dbReference type="RefSeq" id="WP_048497300.1">
    <property type="nucleotide sequence ID" value="NZ_LFBU01000002.1"/>
</dbReference>
<dbReference type="InterPro" id="IPR017927">
    <property type="entry name" value="FAD-bd_FR_type"/>
</dbReference>
<evidence type="ECO:0000259" key="3">
    <source>
        <dbReference type="PROSITE" id="PS51384"/>
    </source>
</evidence>
<evidence type="ECO:0000313" key="4">
    <source>
        <dbReference type="EMBL" id="KMQ72987.1"/>
    </source>
</evidence>
<feature type="domain" description="FAD-binding FR-type" evidence="3">
    <location>
        <begin position="1"/>
        <end position="101"/>
    </location>
</feature>
<dbReference type="PRINTS" id="PR00371">
    <property type="entry name" value="FPNCR"/>
</dbReference>
<dbReference type="CDD" id="cd06196">
    <property type="entry name" value="FNR_like_1"/>
    <property type="match status" value="1"/>
</dbReference>
<dbReference type="InterPro" id="IPR050415">
    <property type="entry name" value="MRET"/>
</dbReference>
<gene>
    <name evidence="4" type="ORF">Msub_20183</name>
</gene>
<dbReference type="InterPro" id="IPR001709">
    <property type="entry name" value="Flavoprot_Pyr_Nucl_cyt_Rdtase"/>
</dbReference>
<dbReference type="PRINTS" id="PR00410">
    <property type="entry name" value="PHEHYDRXLASE"/>
</dbReference>
<dbReference type="SUPFAM" id="SSF63380">
    <property type="entry name" value="Riboflavin synthase domain-like"/>
    <property type="match status" value="1"/>
</dbReference>
<dbReference type="Proteomes" id="UP000036102">
    <property type="component" value="Unassembled WGS sequence"/>
</dbReference>
<dbReference type="STRING" id="1658765.Msub_20183"/>
<dbReference type="PROSITE" id="PS51384">
    <property type="entry name" value="FAD_FR"/>
    <property type="match status" value="1"/>
</dbReference>
<dbReference type="OrthoDB" id="9796486at2"/>
<dbReference type="InterPro" id="IPR001433">
    <property type="entry name" value="OxRdtase_FAD/NAD-bd"/>
</dbReference>
<reference evidence="4 5" key="1">
    <citation type="submission" date="2015-06" db="EMBL/GenBank/DDBJ databases">
        <title>Marinobacter subterrani, a genetically tractable neutrophilic iron-oxidizing strain isolated from the Soudan Iron Mine.</title>
        <authorList>
            <person name="Bonis B.M."/>
            <person name="Gralnick J.A."/>
        </authorList>
    </citation>
    <scope>NUCLEOTIDE SEQUENCE [LARGE SCALE GENOMIC DNA]</scope>
    <source>
        <strain evidence="4 5">JG233</strain>
    </source>
</reference>
<organism evidence="4 5">
    <name type="scientific">Marinobacter subterrani</name>
    <dbReference type="NCBI Taxonomy" id="1658765"/>
    <lineage>
        <taxon>Bacteria</taxon>
        <taxon>Pseudomonadati</taxon>
        <taxon>Pseudomonadota</taxon>
        <taxon>Gammaproteobacteria</taxon>
        <taxon>Pseudomonadales</taxon>
        <taxon>Marinobacteraceae</taxon>
        <taxon>Marinobacter</taxon>
    </lineage>
</organism>
<dbReference type="Pfam" id="PF00970">
    <property type="entry name" value="FAD_binding_6"/>
    <property type="match status" value="1"/>
</dbReference>
<comment type="caution">
    <text evidence="4">The sequence shown here is derived from an EMBL/GenBank/DDBJ whole genome shotgun (WGS) entry which is preliminary data.</text>
</comment>
<keyword evidence="1" id="KW-0479">Metal-binding</keyword>
<dbReference type="PANTHER" id="PTHR47354">
    <property type="entry name" value="NADH OXIDOREDUCTASE HCR"/>
    <property type="match status" value="1"/>
</dbReference>
<dbReference type="GO" id="GO:0016491">
    <property type="term" value="F:oxidoreductase activity"/>
    <property type="evidence" value="ECO:0007669"/>
    <property type="project" value="InterPro"/>
</dbReference>
<dbReference type="Gene3D" id="3.40.50.80">
    <property type="entry name" value="Nucleotide-binding domain of ferredoxin-NADP reductase (FNR) module"/>
    <property type="match status" value="1"/>
</dbReference>
<dbReference type="PATRIC" id="fig|1658765.3.peg.3449"/>
<keyword evidence="1" id="KW-0411">Iron-sulfur</keyword>
<proteinExistence type="predicted"/>
<dbReference type="GO" id="GO:0051536">
    <property type="term" value="F:iron-sulfur cluster binding"/>
    <property type="evidence" value="ECO:0007669"/>
    <property type="project" value="UniProtKB-KW"/>
</dbReference>